<feature type="transmembrane region" description="Helical" evidence="1">
    <location>
        <begin position="56"/>
        <end position="76"/>
    </location>
</feature>
<dbReference type="PANTHER" id="PTHR37451">
    <property type="entry name" value="MARVEL DOMAIN"/>
    <property type="match status" value="1"/>
</dbReference>
<reference evidence="2" key="1">
    <citation type="submission" date="2023-06" db="EMBL/GenBank/DDBJ databases">
        <title>Conoideocrella luteorostrata (Hypocreales: Clavicipitaceae), a potential biocontrol fungus for elongate hemlock scale in United States Christmas tree production areas.</title>
        <authorList>
            <person name="Barrett H."/>
            <person name="Lovett B."/>
            <person name="Macias A.M."/>
            <person name="Stajich J.E."/>
            <person name="Kasson M.T."/>
        </authorList>
    </citation>
    <scope>NUCLEOTIDE SEQUENCE</scope>
    <source>
        <strain evidence="2">ARSEF 14590</strain>
    </source>
</reference>
<comment type="caution">
    <text evidence="2">The sequence shown here is derived from an EMBL/GenBank/DDBJ whole genome shotgun (WGS) entry which is preliminary data.</text>
</comment>
<proteinExistence type="predicted"/>
<dbReference type="AlphaFoldDB" id="A0AAJ0FTY8"/>
<feature type="transmembrane region" description="Helical" evidence="1">
    <location>
        <begin position="88"/>
        <end position="108"/>
    </location>
</feature>
<organism evidence="2 3">
    <name type="scientific">Conoideocrella luteorostrata</name>
    <dbReference type="NCBI Taxonomy" id="1105319"/>
    <lineage>
        <taxon>Eukaryota</taxon>
        <taxon>Fungi</taxon>
        <taxon>Dikarya</taxon>
        <taxon>Ascomycota</taxon>
        <taxon>Pezizomycotina</taxon>
        <taxon>Sordariomycetes</taxon>
        <taxon>Hypocreomycetidae</taxon>
        <taxon>Hypocreales</taxon>
        <taxon>Clavicipitaceae</taxon>
        <taxon>Conoideocrella</taxon>
    </lineage>
</organism>
<keyword evidence="1" id="KW-0812">Transmembrane</keyword>
<feature type="transmembrane region" description="Helical" evidence="1">
    <location>
        <begin position="120"/>
        <end position="146"/>
    </location>
</feature>
<feature type="transmembrane region" description="Helical" evidence="1">
    <location>
        <begin position="21"/>
        <end position="44"/>
    </location>
</feature>
<sequence length="253" mass="27566">MDPSLEPPRLEVQTPIQPKGWITIRICQLILCVCTISLNVFVITTYQLSYGNYIPVGTYVIFCCSIVTLGTTLWLLASRSWATSSSRFTPVLVIDGILCVFWLISFILEAVAAAARGTEIVITAFLATSAALGAIQCVLSVASTVTESMAFSRYRRQHLQGSRATYQPCVSNPMAQVVNTYQTQSPVDGKPGLKTLSAQPAPLNSLAYKHAAYDQYELGCNNPQTPELPVQPVVYEVGSCINAHDQGGRLQQQ</sequence>
<name>A0AAJ0FTY8_9HYPO</name>
<evidence type="ECO:0000313" key="2">
    <source>
        <dbReference type="EMBL" id="KAK2591118.1"/>
    </source>
</evidence>
<evidence type="ECO:0000313" key="3">
    <source>
        <dbReference type="Proteomes" id="UP001251528"/>
    </source>
</evidence>
<gene>
    <name evidence="2" type="ORF">QQS21_011206</name>
</gene>
<dbReference type="PANTHER" id="PTHR37451:SF4">
    <property type="entry name" value="MARVEL DOMAIN-CONTAINING PROTEIN"/>
    <property type="match status" value="1"/>
</dbReference>
<evidence type="ECO:0000256" key="1">
    <source>
        <dbReference type="SAM" id="Phobius"/>
    </source>
</evidence>
<dbReference type="EMBL" id="JASWJB010000363">
    <property type="protein sequence ID" value="KAK2591118.1"/>
    <property type="molecule type" value="Genomic_DNA"/>
</dbReference>
<dbReference type="Proteomes" id="UP001251528">
    <property type="component" value="Unassembled WGS sequence"/>
</dbReference>
<evidence type="ECO:0008006" key="4">
    <source>
        <dbReference type="Google" id="ProtNLM"/>
    </source>
</evidence>
<keyword evidence="1" id="KW-0472">Membrane</keyword>
<keyword evidence="3" id="KW-1185">Reference proteome</keyword>
<protein>
    <recommendedName>
        <fullName evidence="4">MARVEL domain-containing protein</fullName>
    </recommendedName>
</protein>
<accession>A0AAJ0FTY8</accession>
<keyword evidence="1" id="KW-1133">Transmembrane helix</keyword>